<reference evidence="2 3" key="1">
    <citation type="journal article" date="2004" name="Proc. Natl. Acad. Sci. U.S.A.">
        <title>Insights into the evolution of Yersinia pestis through whole-genome comparison with Yersinia pseudotuberculosis.</title>
        <authorList>
            <person name="Chain P.S.G."/>
            <person name="Carniel E."/>
            <person name="Larimer F.W."/>
            <person name="Lamerdin J."/>
            <person name="Stoutland P.O."/>
            <person name="Regala W.M."/>
            <person name="Georgescu A.M."/>
            <person name="Vergez L.M."/>
            <person name="Land M.L."/>
            <person name="Motin V.L."/>
            <person name="Brubaker R.R."/>
            <person name="Fowler J."/>
            <person name="Hinnebusch J."/>
            <person name="Marceau M."/>
            <person name="Medigue C."/>
            <person name="Simonet M."/>
            <person name="Chenal-Francisque V."/>
            <person name="Souza B."/>
            <person name="Dacheux D."/>
            <person name="Elliott J.M."/>
            <person name="Derbise A."/>
            <person name="Hauser L.J."/>
            <person name="Garcia E."/>
        </authorList>
    </citation>
    <scope>NUCLEOTIDE SEQUENCE [LARGE SCALE GENOMIC DNA]</scope>
    <source>
        <strain evidence="3">IP32953</strain>
        <plasmid evidence="3">Plasmid pYptb32953</plasmid>
    </source>
</reference>
<organism evidence="2 3">
    <name type="scientific">Yersinia pseudotuberculosis serotype I (strain IP32953)</name>
    <dbReference type="NCBI Taxonomy" id="273123"/>
    <lineage>
        <taxon>Bacteria</taxon>
        <taxon>Pseudomonadati</taxon>
        <taxon>Pseudomonadota</taxon>
        <taxon>Gammaproteobacteria</taxon>
        <taxon>Enterobacterales</taxon>
        <taxon>Yersiniaceae</taxon>
        <taxon>Yersinia</taxon>
    </lineage>
</organism>
<evidence type="ECO:0000313" key="2">
    <source>
        <dbReference type="EMBL" id="CAF25484.1"/>
    </source>
</evidence>
<name>Q663B3_YERPS</name>
<proteinExistence type="predicted"/>
<geneLocation type="plasmid" evidence="2 3">
    <name>pYptb32953</name>
</geneLocation>
<evidence type="ECO:0000313" key="3">
    <source>
        <dbReference type="Proteomes" id="UP000001011"/>
    </source>
</evidence>
<sequence>MKIKTRQRRVSCFCFFVSLFLCFLFKGILITIKSYIYNKIGDSFSGYK</sequence>
<protein>
    <submittedName>
        <fullName evidence="2">Uncharacterized protein</fullName>
    </submittedName>
</protein>
<dbReference type="AlphaFoldDB" id="Q663B3"/>
<keyword evidence="1" id="KW-0472">Membrane</keyword>
<keyword evidence="1" id="KW-1133">Transmembrane helix</keyword>
<evidence type="ECO:0000256" key="1">
    <source>
        <dbReference type="SAM" id="Phobius"/>
    </source>
</evidence>
<dbReference type="KEGG" id="yps:pYptb0042"/>
<accession>Q663B3</accession>
<keyword evidence="1" id="KW-0812">Transmembrane</keyword>
<dbReference type="Proteomes" id="UP000001011">
    <property type="component" value="Plasmid pYptb32953"/>
</dbReference>
<feature type="transmembrane region" description="Helical" evidence="1">
    <location>
        <begin position="12"/>
        <end position="36"/>
    </location>
</feature>
<keyword evidence="2" id="KW-0614">Plasmid</keyword>
<dbReference type="EMBL" id="BX936400">
    <property type="protein sequence ID" value="CAF25484.1"/>
    <property type="molecule type" value="Genomic_DNA"/>
</dbReference>
<gene>
    <name evidence="2" type="ordered locus">pYptb0042</name>
</gene>